<dbReference type="PROSITE" id="PS50110">
    <property type="entry name" value="RESPONSE_REGULATORY"/>
    <property type="match status" value="1"/>
</dbReference>
<dbReference type="Gene3D" id="3.40.50.2300">
    <property type="match status" value="1"/>
</dbReference>
<evidence type="ECO:0000313" key="5">
    <source>
        <dbReference type="Proteomes" id="UP000680714"/>
    </source>
</evidence>
<dbReference type="PANTHER" id="PTHR44591">
    <property type="entry name" value="STRESS RESPONSE REGULATOR PROTEIN 1"/>
    <property type="match status" value="1"/>
</dbReference>
<protein>
    <submittedName>
        <fullName evidence="4">Response regulator</fullName>
    </submittedName>
</protein>
<organism evidence="4 5">
    <name type="scientific">Magnetospirillum sulfuroxidans</name>
    <dbReference type="NCBI Taxonomy" id="611300"/>
    <lineage>
        <taxon>Bacteria</taxon>
        <taxon>Pseudomonadati</taxon>
        <taxon>Pseudomonadota</taxon>
        <taxon>Alphaproteobacteria</taxon>
        <taxon>Rhodospirillales</taxon>
        <taxon>Rhodospirillaceae</taxon>
        <taxon>Magnetospirillum</taxon>
    </lineage>
</organism>
<feature type="domain" description="Response regulatory" evidence="3">
    <location>
        <begin position="17"/>
        <end position="134"/>
    </location>
</feature>
<dbReference type="PANTHER" id="PTHR44591:SF25">
    <property type="entry name" value="CHEMOTAXIS TWO-COMPONENT RESPONSE REGULATOR"/>
    <property type="match status" value="1"/>
</dbReference>
<dbReference type="Proteomes" id="UP000680714">
    <property type="component" value="Unassembled WGS sequence"/>
</dbReference>
<evidence type="ECO:0000259" key="3">
    <source>
        <dbReference type="PROSITE" id="PS50110"/>
    </source>
</evidence>
<evidence type="ECO:0000256" key="2">
    <source>
        <dbReference type="PROSITE-ProRule" id="PRU00169"/>
    </source>
</evidence>
<dbReference type="InterPro" id="IPR011006">
    <property type="entry name" value="CheY-like_superfamily"/>
</dbReference>
<reference evidence="4 5" key="1">
    <citation type="submission" date="2021-04" db="EMBL/GenBank/DDBJ databases">
        <title>Magnetospirillum sulfuroxidans sp. nov., a facultative chemolithoautotrophic sulfur-oxidizing alphaproteobacterium isolated from freshwater sediment and proposals for Paramagetospirillum gen. nov., and Magnetospirillaceae fam. nov.</title>
        <authorList>
            <person name="Koziaeva V."/>
            <person name="Geelhoed J.S."/>
            <person name="Sorokin D.Y."/>
            <person name="Grouzdev D.S."/>
        </authorList>
    </citation>
    <scope>NUCLEOTIDE SEQUENCE [LARGE SCALE GENOMIC DNA]</scope>
    <source>
        <strain evidence="4 5">J10</strain>
    </source>
</reference>
<evidence type="ECO:0000256" key="1">
    <source>
        <dbReference type="ARBA" id="ARBA00022553"/>
    </source>
</evidence>
<name>A0ABS5IG26_9PROT</name>
<sequence length="139" mass="14843">MNQDLEKLIAEALTNKSLLVVEDTSSSRMLVAGLLRGLGATRVVAAVDGVDALAKIQAQHLVPDVVLCDWVMPNMDGLELLTRLKADYPAVKFIMMTVKTEAEAVILARKHGVDGYVAKPFSRESITAALAKVLGIAVG</sequence>
<dbReference type="RefSeq" id="WP_211551041.1">
    <property type="nucleotide sequence ID" value="NZ_JAGTUF010000022.1"/>
</dbReference>
<evidence type="ECO:0000313" key="4">
    <source>
        <dbReference type="EMBL" id="MBR9973370.1"/>
    </source>
</evidence>
<comment type="caution">
    <text evidence="4">The sequence shown here is derived from an EMBL/GenBank/DDBJ whole genome shotgun (WGS) entry which is preliminary data.</text>
</comment>
<dbReference type="Pfam" id="PF00072">
    <property type="entry name" value="Response_reg"/>
    <property type="match status" value="1"/>
</dbReference>
<keyword evidence="5" id="KW-1185">Reference proteome</keyword>
<proteinExistence type="predicted"/>
<feature type="modified residue" description="4-aspartylphosphate" evidence="2">
    <location>
        <position position="69"/>
    </location>
</feature>
<keyword evidence="1 2" id="KW-0597">Phosphoprotein</keyword>
<gene>
    <name evidence="4" type="ORF">KEC16_16720</name>
</gene>
<dbReference type="InterPro" id="IPR050595">
    <property type="entry name" value="Bact_response_regulator"/>
</dbReference>
<dbReference type="InterPro" id="IPR001789">
    <property type="entry name" value="Sig_transdc_resp-reg_receiver"/>
</dbReference>
<dbReference type="SUPFAM" id="SSF52172">
    <property type="entry name" value="CheY-like"/>
    <property type="match status" value="1"/>
</dbReference>
<dbReference type="SMART" id="SM00448">
    <property type="entry name" value="REC"/>
    <property type="match status" value="1"/>
</dbReference>
<dbReference type="EMBL" id="JAGTUF010000022">
    <property type="protein sequence ID" value="MBR9973370.1"/>
    <property type="molecule type" value="Genomic_DNA"/>
</dbReference>
<accession>A0ABS5IG26</accession>